<dbReference type="SUPFAM" id="SSF141371">
    <property type="entry name" value="PilZ domain-like"/>
    <property type="match status" value="1"/>
</dbReference>
<evidence type="ECO:0000313" key="2">
    <source>
        <dbReference type="Proteomes" id="UP001228113"/>
    </source>
</evidence>
<proteinExistence type="predicted"/>
<reference evidence="1" key="1">
    <citation type="journal article" date="2023" name="Int. J. Syst. Evol. Microbiol.">
        <title>Mesoterricola silvestris gen. nov., sp. nov., Mesoterricola sediminis sp. nov., Geothrix oryzae sp. nov., Geothrix edaphica sp. nov., Geothrix rubra sp. nov., and Geothrix limicola sp. nov., six novel members of Acidobacteriota isolated from soils.</title>
        <authorList>
            <person name="Itoh H."/>
            <person name="Sugisawa Y."/>
            <person name="Mise K."/>
            <person name="Xu Z."/>
            <person name="Kuniyasu M."/>
            <person name="Ushijima N."/>
            <person name="Kawano K."/>
            <person name="Kobayashi E."/>
            <person name="Shiratori Y."/>
            <person name="Masuda Y."/>
            <person name="Senoo K."/>
        </authorList>
    </citation>
    <scope>NUCLEOTIDE SEQUENCE</scope>
    <source>
        <strain evidence="1">W786</strain>
    </source>
</reference>
<evidence type="ECO:0008006" key="3">
    <source>
        <dbReference type="Google" id="ProtNLM"/>
    </source>
</evidence>
<dbReference type="RefSeq" id="WP_243333969.1">
    <property type="nucleotide sequence ID" value="NZ_AP027081.1"/>
</dbReference>
<dbReference type="KEGG" id="msea:METESE_19750"/>
<evidence type="ECO:0000313" key="1">
    <source>
        <dbReference type="EMBL" id="BDU77017.1"/>
    </source>
</evidence>
<name>A0AA48KE60_9BACT</name>
<protein>
    <recommendedName>
        <fullName evidence="3">PilZ domain-containing protein</fullName>
    </recommendedName>
</protein>
<gene>
    <name evidence="1" type="ORF">METESE_19750</name>
</gene>
<dbReference type="Proteomes" id="UP001228113">
    <property type="component" value="Chromosome"/>
</dbReference>
<accession>A0AA48KE60</accession>
<dbReference type="EMBL" id="AP027081">
    <property type="protein sequence ID" value="BDU77017.1"/>
    <property type="molecule type" value="Genomic_DNA"/>
</dbReference>
<dbReference type="AlphaFoldDB" id="A0AA48KE60"/>
<keyword evidence="2" id="KW-1185">Reference proteome</keyword>
<organism evidence="1 2">
    <name type="scientific">Mesoterricola sediminis</name>
    <dbReference type="NCBI Taxonomy" id="2927980"/>
    <lineage>
        <taxon>Bacteria</taxon>
        <taxon>Pseudomonadati</taxon>
        <taxon>Acidobacteriota</taxon>
        <taxon>Holophagae</taxon>
        <taxon>Holophagales</taxon>
        <taxon>Holophagaceae</taxon>
        <taxon>Mesoterricola</taxon>
    </lineage>
</organism>
<sequence length="117" mass="12874">MEKRRYPRTSLISDTSSSFSLGGQTYANVHVTNIGTRGCCLRLPASTAPSLRSRPNLDNLVILQAGSRRYAMKGRIAWVAEPRAPADAFLQAGVEFTEDPEDCAPEVTEYLDANRVK</sequence>